<accession>A0A1V1PBX3</accession>
<dbReference type="SUPFAM" id="SSF56672">
    <property type="entry name" value="DNA/RNA polymerases"/>
    <property type="match status" value="1"/>
</dbReference>
<dbReference type="Proteomes" id="UP000189670">
    <property type="component" value="Unassembled WGS sequence"/>
</dbReference>
<evidence type="ECO:0008006" key="3">
    <source>
        <dbReference type="Google" id="ProtNLM"/>
    </source>
</evidence>
<proteinExistence type="predicted"/>
<evidence type="ECO:0000313" key="2">
    <source>
        <dbReference type="Proteomes" id="UP000189670"/>
    </source>
</evidence>
<organism evidence="1 2">
    <name type="scientific">Candidatus Magnetoglobus multicellularis str. Araruama</name>
    <dbReference type="NCBI Taxonomy" id="890399"/>
    <lineage>
        <taxon>Bacteria</taxon>
        <taxon>Pseudomonadati</taxon>
        <taxon>Thermodesulfobacteriota</taxon>
        <taxon>Desulfobacteria</taxon>
        <taxon>Desulfobacterales</taxon>
        <taxon>Desulfobacteraceae</taxon>
        <taxon>Candidatus Magnetoglobus</taxon>
    </lineage>
</organism>
<gene>
    <name evidence="1" type="ORF">OMM_07585</name>
</gene>
<dbReference type="EMBL" id="ATBP01000162">
    <property type="protein sequence ID" value="ETR72310.1"/>
    <property type="molecule type" value="Genomic_DNA"/>
</dbReference>
<protein>
    <recommendedName>
        <fullName evidence="3">Reverse transcriptase domain-containing protein</fullName>
    </recommendedName>
</protein>
<dbReference type="AlphaFoldDB" id="A0A1V1PBX3"/>
<comment type="caution">
    <text evidence="1">The sequence shown here is derived from an EMBL/GenBank/DDBJ whole genome shotgun (WGS) entry which is preliminary data.</text>
</comment>
<name>A0A1V1PBX3_9BACT</name>
<evidence type="ECO:0000313" key="1">
    <source>
        <dbReference type="EMBL" id="ETR72310.1"/>
    </source>
</evidence>
<dbReference type="InterPro" id="IPR043502">
    <property type="entry name" value="DNA/RNA_pol_sf"/>
</dbReference>
<sequence>MDHWIKEVLGIKAYVRYMDDFILFQNNKIILKQNLERIQQFLHEKLILELKPNIQLNYCSMGIPFLGFRIFPNKIRFTAYSRKRFIKKFRKYERKWLTDEWTNDELVRHMEPLFAHAQMADTKALRRDVIQRFGVSF</sequence>
<reference evidence="2" key="1">
    <citation type="submission" date="2012-11" db="EMBL/GenBank/DDBJ databases">
        <authorList>
            <person name="Lucero-Rivera Y.E."/>
            <person name="Tovar-Ramirez D."/>
        </authorList>
    </citation>
    <scope>NUCLEOTIDE SEQUENCE [LARGE SCALE GENOMIC DNA]</scope>
    <source>
        <strain evidence="2">Araruama</strain>
    </source>
</reference>